<dbReference type="Pfam" id="PF00271">
    <property type="entry name" value="Helicase_C"/>
    <property type="match status" value="1"/>
</dbReference>
<reference evidence="7" key="2">
    <citation type="submission" date="2022-06" db="UniProtKB">
        <authorList>
            <consortium name="EnsemblMetazoa"/>
        </authorList>
    </citation>
    <scope>IDENTIFICATION</scope>
    <source>
        <strain evidence="7">DF5081</strain>
    </source>
</reference>
<protein>
    <submittedName>
        <fullName evidence="7">Helicase C-terminal domain-containing protein</fullName>
    </submittedName>
</protein>
<feature type="domain" description="Helicase C-terminal" evidence="6">
    <location>
        <begin position="1"/>
        <end position="168"/>
    </location>
</feature>
<dbReference type="InterPro" id="IPR001650">
    <property type="entry name" value="Helicase_C-like"/>
</dbReference>
<evidence type="ECO:0000256" key="3">
    <source>
        <dbReference type="ARBA" id="ARBA00022806"/>
    </source>
</evidence>
<dbReference type="CDD" id="cd18795">
    <property type="entry name" value="SF2_C_Ski2"/>
    <property type="match status" value="1"/>
</dbReference>
<dbReference type="FunFam" id="1.10.3380.30:FF:000021">
    <property type="entry name" value="SKI (Yeast SuperKIller) Helicase homolog"/>
    <property type="match status" value="1"/>
</dbReference>
<keyword evidence="3" id="KW-0347">Helicase</keyword>
<dbReference type="InterPro" id="IPR050699">
    <property type="entry name" value="RNA-DNA_Helicase"/>
</dbReference>
<sequence length="323" mass="36528">MDLTTELEKRHVQLFFSQCIQRLKGSDKELPQVLNMRELCLRGFAVHHSGILPILKEVVELLFQKGYVKILFATETFAMGVNMPARCVVFDSVVKHDGTERRLLNPGEYTQMAGRAGRRGLDSTGTVVIICKDQTIPQSDVLRNLISGQALRLESKFRVTYSMILNLLRVEQLKIEDMLKRSYVESDSLRESKRKRKLLIETTKQLEKIPPIDCLVCSASPSPQCSSAGLRAYHDALVHFSNNLELVWPKLNDTPAVNKLLSPGRFLIVTSASNGLENEMVILIKELNNKHLQAENDKKCILQFDEMQFSAICSSTNAVFCMK</sequence>
<dbReference type="PROSITE" id="PS51194">
    <property type="entry name" value="HELICASE_CTER"/>
    <property type="match status" value="1"/>
</dbReference>
<accession>A0A8R1I717</accession>
<dbReference type="InterPro" id="IPR027417">
    <property type="entry name" value="P-loop_NTPase"/>
</dbReference>
<organism evidence="7 8">
    <name type="scientific">Caenorhabditis japonica</name>
    <dbReference type="NCBI Taxonomy" id="281687"/>
    <lineage>
        <taxon>Eukaryota</taxon>
        <taxon>Metazoa</taxon>
        <taxon>Ecdysozoa</taxon>
        <taxon>Nematoda</taxon>
        <taxon>Chromadorea</taxon>
        <taxon>Rhabditida</taxon>
        <taxon>Rhabditina</taxon>
        <taxon>Rhabditomorpha</taxon>
        <taxon>Rhabditoidea</taxon>
        <taxon>Rhabditidae</taxon>
        <taxon>Peloderinae</taxon>
        <taxon>Caenorhabditis</taxon>
    </lineage>
</organism>
<dbReference type="EnsemblMetazoa" id="CJA26596a.1">
    <property type="protein sequence ID" value="CJA26596a.1"/>
    <property type="gene ID" value="WBGene00182168"/>
</dbReference>
<comment type="catalytic activity">
    <reaction evidence="5">
        <text>ATP + H2O = ADP + phosphate + H(+)</text>
        <dbReference type="Rhea" id="RHEA:13065"/>
        <dbReference type="ChEBI" id="CHEBI:15377"/>
        <dbReference type="ChEBI" id="CHEBI:15378"/>
        <dbReference type="ChEBI" id="CHEBI:30616"/>
        <dbReference type="ChEBI" id="CHEBI:43474"/>
        <dbReference type="ChEBI" id="CHEBI:456216"/>
        <dbReference type="EC" id="3.6.4.13"/>
    </reaction>
</comment>
<dbReference type="Gene3D" id="3.40.50.300">
    <property type="entry name" value="P-loop containing nucleotide triphosphate hydrolases"/>
    <property type="match status" value="1"/>
</dbReference>
<dbReference type="Proteomes" id="UP000005237">
    <property type="component" value="Unassembled WGS sequence"/>
</dbReference>
<evidence type="ECO:0000259" key="6">
    <source>
        <dbReference type="PROSITE" id="PS51194"/>
    </source>
</evidence>
<dbReference type="GO" id="GO:0003724">
    <property type="term" value="F:RNA helicase activity"/>
    <property type="evidence" value="ECO:0007669"/>
    <property type="project" value="UniProtKB-EC"/>
</dbReference>
<dbReference type="GO" id="GO:0055087">
    <property type="term" value="C:Ski complex"/>
    <property type="evidence" value="ECO:0007669"/>
    <property type="project" value="TreeGrafter"/>
</dbReference>
<evidence type="ECO:0000256" key="2">
    <source>
        <dbReference type="ARBA" id="ARBA00022801"/>
    </source>
</evidence>
<evidence type="ECO:0000256" key="4">
    <source>
        <dbReference type="ARBA" id="ARBA00022840"/>
    </source>
</evidence>
<dbReference type="Gene3D" id="1.10.3380.30">
    <property type="match status" value="1"/>
</dbReference>
<evidence type="ECO:0000313" key="7">
    <source>
        <dbReference type="EnsemblMetazoa" id="CJA26596a.1"/>
    </source>
</evidence>
<reference evidence="8" key="1">
    <citation type="submission" date="2010-08" db="EMBL/GenBank/DDBJ databases">
        <authorList>
            <consortium name="Caenorhabditis japonica Sequencing Consortium"/>
            <person name="Wilson R.K."/>
        </authorList>
    </citation>
    <scope>NUCLEOTIDE SEQUENCE [LARGE SCALE GENOMIC DNA]</scope>
    <source>
        <strain evidence="8">DF5081</strain>
    </source>
</reference>
<dbReference type="SMART" id="SM00490">
    <property type="entry name" value="HELICc"/>
    <property type="match status" value="1"/>
</dbReference>
<proteinExistence type="predicted"/>
<evidence type="ECO:0000256" key="1">
    <source>
        <dbReference type="ARBA" id="ARBA00022741"/>
    </source>
</evidence>
<dbReference type="GO" id="GO:0005524">
    <property type="term" value="F:ATP binding"/>
    <property type="evidence" value="ECO:0007669"/>
    <property type="project" value="UniProtKB-KW"/>
</dbReference>
<dbReference type="AlphaFoldDB" id="A0A8R1I717"/>
<dbReference type="SUPFAM" id="SSF52540">
    <property type="entry name" value="P-loop containing nucleoside triphosphate hydrolases"/>
    <property type="match status" value="1"/>
</dbReference>
<keyword evidence="1" id="KW-0547">Nucleotide-binding</keyword>
<keyword evidence="2" id="KW-0378">Hydrolase</keyword>
<name>A0A8R1I717_CAEJA</name>
<dbReference type="PANTHER" id="PTHR12131">
    <property type="entry name" value="ATP-DEPENDENT RNA AND DNA HELICASE"/>
    <property type="match status" value="1"/>
</dbReference>
<dbReference type="GO" id="GO:0070478">
    <property type="term" value="P:nuclear-transcribed mRNA catabolic process, 3'-5' exonucleolytic nonsense-mediated decay"/>
    <property type="evidence" value="ECO:0007669"/>
    <property type="project" value="TreeGrafter"/>
</dbReference>
<keyword evidence="8" id="KW-1185">Reference proteome</keyword>
<evidence type="ECO:0000313" key="8">
    <source>
        <dbReference type="Proteomes" id="UP000005237"/>
    </source>
</evidence>
<keyword evidence="4" id="KW-0067">ATP-binding</keyword>
<dbReference type="GO" id="GO:0016787">
    <property type="term" value="F:hydrolase activity"/>
    <property type="evidence" value="ECO:0007669"/>
    <property type="project" value="UniProtKB-KW"/>
</dbReference>
<dbReference type="PANTHER" id="PTHR12131:SF1">
    <property type="entry name" value="ATP-DEPENDENT RNA HELICASE SUPV3L1, MITOCHONDRIAL-RELATED"/>
    <property type="match status" value="1"/>
</dbReference>
<evidence type="ECO:0000256" key="5">
    <source>
        <dbReference type="ARBA" id="ARBA00047984"/>
    </source>
</evidence>